<sequence length="118" mass="13050">MNNPARVSPQYIWLQRRLSRLPPSAPSEEAGKTCTKCRWGGSRICEGAAFTIPEDDTEQGLPPAMAERFSFHCDEDESGKKTEAKRRGAAQPPPGSDGHRRARSWPNLGPVFARATTR</sequence>
<keyword evidence="3" id="KW-1185">Reference proteome</keyword>
<comment type="caution">
    <text evidence="2">The sequence shown here is derived from an EMBL/GenBank/DDBJ whole genome shotgun (WGS) entry which is preliminary data.</text>
</comment>
<accession>A0AAV7R992</accession>
<evidence type="ECO:0000313" key="2">
    <source>
        <dbReference type="EMBL" id="KAJ1148432.1"/>
    </source>
</evidence>
<reference evidence="2" key="1">
    <citation type="journal article" date="2022" name="bioRxiv">
        <title>Sequencing and chromosome-scale assembly of the giantPleurodeles waltlgenome.</title>
        <authorList>
            <person name="Brown T."/>
            <person name="Elewa A."/>
            <person name="Iarovenko S."/>
            <person name="Subramanian E."/>
            <person name="Araus A.J."/>
            <person name="Petzold A."/>
            <person name="Susuki M."/>
            <person name="Suzuki K.-i.T."/>
            <person name="Hayashi T."/>
            <person name="Toyoda A."/>
            <person name="Oliveira C."/>
            <person name="Osipova E."/>
            <person name="Leigh N.D."/>
            <person name="Simon A."/>
            <person name="Yun M.H."/>
        </authorList>
    </citation>
    <scope>NUCLEOTIDE SEQUENCE</scope>
    <source>
        <strain evidence="2">20211129_DDA</strain>
        <tissue evidence="2">Liver</tissue>
    </source>
</reference>
<evidence type="ECO:0000256" key="1">
    <source>
        <dbReference type="SAM" id="MobiDB-lite"/>
    </source>
</evidence>
<gene>
    <name evidence="2" type="ORF">NDU88_001268</name>
</gene>
<name>A0AAV7R992_PLEWA</name>
<dbReference type="AlphaFoldDB" id="A0AAV7R992"/>
<dbReference type="Proteomes" id="UP001066276">
    <property type="component" value="Chromosome 5"/>
</dbReference>
<evidence type="ECO:0000313" key="3">
    <source>
        <dbReference type="Proteomes" id="UP001066276"/>
    </source>
</evidence>
<proteinExistence type="predicted"/>
<dbReference type="EMBL" id="JANPWB010000009">
    <property type="protein sequence ID" value="KAJ1148432.1"/>
    <property type="molecule type" value="Genomic_DNA"/>
</dbReference>
<protein>
    <submittedName>
        <fullName evidence="2">Uncharacterized protein</fullName>
    </submittedName>
</protein>
<feature type="compositionally biased region" description="Basic and acidic residues" evidence="1">
    <location>
        <begin position="69"/>
        <end position="86"/>
    </location>
</feature>
<organism evidence="2 3">
    <name type="scientific">Pleurodeles waltl</name>
    <name type="common">Iberian ribbed newt</name>
    <dbReference type="NCBI Taxonomy" id="8319"/>
    <lineage>
        <taxon>Eukaryota</taxon>
        <taxon>Metazoa</taxon>
        <taxon>Chordata</taxon>
        <taxon>Craniata</taxon>
        <taxon>Vertebrata</taxon>
        <taxon>Euteleostomi</taxon>
        <taxon>Amphibia</taxon>
        <taxon>Batrachia</taxon>
        <taxon>Caudata</taxon>
        <taxon>Salamandroidea</taxon>
        <taxon>Salamandridae</taxon>
        <taxon>Pleurodelinae</taxon>
        <taxon>Pleurodeles</taxon>
    </lineage>
</organism>
<feature type="region of interest" description="Disordered" evidence="1">
    <location>
        <begin position="69"/>
        <end position="118"/>
    </location>
</feature>